<dbReference type="CDD" id="cd01083">
    <property type="entry name" value="GAG_Lyase"/>
    <property type="match status" value="1"/>
</dbReference>
<dbReference type="SUPFAM" id="SSF49785">
    <property type="entry name" value="Galactose-binding domain-like"/>
    <property type="match status" value="1"/>
</dbReference>
<dbReference type="Gene3D" id="1.50.10.100">
    <property type="entry name" value="Chondroitin AC/alginate lyase"/>
    <property type="match status" value="1"/>
</dbReference>
<dbReference type="SUPFAM" id="SSF49863">
    <property type="entry name" value="Hyaluronate lyase-like, C-terminal domain"/>
    <property type="match status" value="1"/>
</dbReference>
<protein>
    <submittedName>
        <fullName evidence="8">Polysaccharide lyase family 8 super-sandwich domain-containing protein</fullName>
    </submittedName>
</protein>
<dbReference type="SUPFAM" id="SSF48230">
    <property type="entry name" value="Chondroitin AC/alginate lyase"/>
    <property type="match status" value="1"/>
</dbReference>
<dbReference type="InterPro" id="IPR038970">
    <property type="entry name" value="Lyase_8"/>
</dbReference>
<dbReference type="Pfam" id="PF02884">
    <property type="entry name" value="Lyase_8_C"/>
    <property type="match status" value="1"/>
</dbReference>
<dbReference type="InterPro" id="IPR008929">
    <property type="entry name" value="Chondroitin_lyas"/>
</dbReference>
<evidence type="ECO:0000256" key="3">
    <source>
        <dbReference type="ARBA" id="ARBA00023239"/>
    </source>
</evidence>
<dbReference type="PANTHER" id="PTHR38481">
    <property type="entry name" value="HYALURONATE LYASE"/>
    <property type="match status" value="1"/>
</dbReference>
<reference evidence="8" key="1">
    <citation type="submission" date="2023-04" db="EMBL/GenBank/DDBJ databases">
        <title>Comparative genomic analysis of Cohnella hashimotonis sp. nov., isolated from the International Space Station.</title>
        <authorList>
            <person name="Venkateswaran K."/>
            <person name="Simpson A."/>
        </authorList>
    </citation>
    <scope>NUCLEOTIDE SEQUENCE</scope>
    <source>
        <strain evidence="8">F6_2S_P_1</strain>
    </source>
</reference>
<dbReference type="SUPFAM" id="SSF74650">
    <property type="entry name" value="Galactose mutarotase-like"/>
    <property type="match status" value="1"/>
</dbReference>
<dbReference type="Pfam" id="PF08124">
    <property type="entry name" value="Lyase_8_N"/>
    <property type="match status" value="1"/>
</dbReference>
<dbReference type="Pfam" id="PF02278">
    <property type="entry name" value="Lyase_8"/>
    <property type="match status" value="1"/>
</dbReference>
<dbReference type="PANTHER" id="PTHR38481:SF1">
    <property type="entry name" value="HYALURONATE LYASE"/>
    <property type="match status" value="1"/>
</dbReference>
<evidence type="ECO:0000256" key="1">
    <source>
        <dbReference type="ARBA" id="ARBA00006699"/>
    </source>
</evidence>
<evidence type="ECO:0000259" key="6">
    <source>
        <dbReference type="Pfam" id="PF02884"/>
    </source>
</evidence>
<proteinExistence type="inferred from homology"/>
<dbReference type="EMBL" id="JAGRPV010000001">
    <property type="protein sequence ID" value="MDI4643967.1"/>
    <property type="molecule type" value="Genomic_DNA"/>
</dbReference>
<keyword evidence="9" id="KW-1185">Reference proteome</keyword>
<dbReference type="Gene3D" id="2.60.220.10">
    <property type="entry name" value="Polysaccharide lyase family 8-like, C-terminal"/>
    <property type="match status" value="1"/>
</dbReference>
<dbReference type="InterPro" id="IPR004103">
    <property type="entry name" value="Lyase_8_C"/>
</dbReference>
<feature type="domain" description="Polysaccharide lyase family 8 central" evidence="5">
    <location>
        <begin position="398"/>
        <end position="662"/>
    </location>
</feature>
<dbReference type="Proteomes" id="UP001161691">
    <property type="component" value="Unassembled WGS sequence"/>
</dbReference>
<evidence type="ECO:0000313" key="8">
    <source>
        <dbReference type="EMBL" id="MDI4643967.1"/>
    </source>
</evidence>
<dbReference type="InterPro" id="IPR014718">
    <property type="entry name" value="GH-type_carb-bd"/>
</dbReference>
<name>A0ABT6TAV2_9BACL</name>
<dbReference type="InterPro" id="IPR011071">
    <property type="entry name" value="Lyase_8-like_C"/>
</dbReference>
<evidence type="ECO:0000313" key="9">
    <source>
        <dbReference type="Proteomes" id="UP001161691"/>
    </source>
</evidence>
<feature type="domain" description="Polysaccharide lyase 8 N-terminal alpha-helical" evidence="7">
    <location>
        <begin position="48"/>
        <end position="356"/>
    </location>
</feature>
<dbReference type="InterPro" id="IPR012970">
    <property type="entry name" value="Lyase_8_alpha_N"/>
</dbReference>
<comment type="caution">
    <text evidence="8">The sequence shown here is derived from an EMBL/GenBank/DDBJ whole genome shotgun (WGS) entry which is preliminary data.</text>
</comment>
<feature type="domain" description="Polysaccharide lyase family 8 C-terminal" evidence="6">
    <location>
        <begin position="678"/>
        <end position="740"/>
    </location>
</feature>
<comment type="similarity">
    <text evidence="1">Belongs to the polysaccharide lyase 8 family.</text>
</comment>
<dbReference type="InterPro" id="IPR011013">
    <property type="entry name" value="Gal_mutarotase_sf_dom"/>
</dbReference>
<dbReference type="GO" id="GO:0016829">
    <property type="term" value="F:lyase activity"/>
    <property type="evidence" value="ECO:0007669"/>
    <property type="project" value="UniProtKB-KW"/>
</dbReference>
<accession>A0ABT6TAV2</accession>
<dbReference type="Gene3D" id="2.70.98.10">
    <property type="match status" value="1"/>
</dbReference>
<dbReference type="Gene3D" id="2.60.120.260">
    <property type="entry name" value="Galactose-binding domain-like"/>
    <property type="match status" value="1"/>
</dbReference>
<keyword evidence="2 4" id="KW-0732">Signal</keyword>
<feature type="chain" id="PRO_5045761590" evidence="4">
    <location>
        <begin position="23"/>
        <end position="938"/>
    </location>
</feature>
<gene>
    <name evidence="8" type="ORF">KB449_03305</name>
</gene>
<dbReference type="InterPro" id="IPR003159">
    <property type="entry name" value="Lyase_8_central_dom"/>
</dbReference>
<dbReference type="RefSeq" id="WP_282907000.1">
    <property type="nucleotide sequence ID" value="NZ_JAGRPV010000001.1"/>
</dbReference>
<dbReference type="InterPro" id="IPR008979">
    <property type="entry name" value="Galactose-bd-like_sf"/>
</dbReference>
<keyword evidence="3 8" id="KW-0456">Lyase</keyword>
<feature type="signal peptide" evidence="4">
    <location>
        <begin position="1"/>
        <end position="22"/>
    </location>
</feature>
<evidence type="ECO:0000256" key="4">
    <source>
        <dbReference type="SAM" id="SignalP"/>
    </source>
</evidence>
<evidence type="ECO:0000259" key="5">
    <source>
        <dbReference type="Pfam" id="PF02278"/>
    </source>
</evidence>
<evidence type="ECO:0000256" key="2">
    <source>
        <dbReference type="ARBA" id="ARBA00022729"/>
    </source>
</evidence>
<organism evidence="8 9">
    <name type="scientific">Cohnella hashimotonis</name>
    <dbReference type="NCBI Taxonomy" id="2826895"/>
    <lineage>
        <taxon>Bacteria</taxon>
        <taxon>Bacillati</taxon>
        <taxon>Bacillota</taxon>
        <taxon>Bacilli</taxon>
        <taxon>Bacillales</taxon>
        <taxon>Paenibacillaceae</taxon>
        <taxon>Cohnella</taxon>
    </lineage>
</organism>
<sequence>MMFKKAARRSVILCLAIALASAATSLPNRQMKAHAADAYDDLRAKYVEMLTGGSSYDTSDPDVAARIAEITATASDAQTKMYRTPTRNRLWPDAALGSDSAGITFTYRHVRDMALAYRTEGSSLEGDPALKADILDALDWMNANQFYVGKSKYQNWWHWEIGGPVALNDVVALMYDELSAAQIADNMAAINYMQPSVAMTGANRMWEVQVIALEGMNAKDGAKITAALDGIDALLPYVLKGDGYYADGSFIQHTHFAYTGGYGASLISSLADILYLFAGSSWSYDDPNMGNVYQWIYDSYEPLIYKGNLMDMVRGREISRWRSQDNAASAPIISAIVRLSDIAPAPHGASFKSMVKYWLQEDPENDYLKSVSIDLVLEAKEMLSASAVVSRGELVEYRQFAGMDRALALRPGYGFGISMSSDRIGNYEWSNADNNKGYHTGDGMTYLYTSDLAQFNDNFWPTVNSFRLPGTTVLKDHAQDANTKPPSSWAGGTDMLGLYGTSGMEYVAAKDRGTTTARTLTAKKSWFMFDDEIVALGAGITSADGIATETIVENRKLNAAGNNALTVDGTTQSSSLGWSDTLVDTDYIHLAGNVPGSDVGYYFPGGTTVKALREARTGNWKQLSGAAGWSDTPYTRNYLTLWLDHGISPTNGSYAYVLLPNKTSAQVGSYAASPDIAILENSASAQAVKENGLNITGINFWTDAPKTAGLVTSYAKASVMTRETASELEVSVSDPTQDNAGMLYFEVAKNAKDLISKDGEVTILQYSPTIKFKVNVNKAAGKSFKVKFSLAGTQAPNPAPIPVPAAYEAETLPIQSMTDGVTVYNDNNASGAKKLGLINNAVGDYTEFSLDVPEAGVYGVFARIGKATSNGIYQLSINGVDQGAEWDGYWTTSELYRDLSLGTYSFDHPGSYLFRLTVKGKNPSAAQYRLMLDKFTLT</sequence>
<evidence type="ECO:0000259" key="7">
    <source>
        <dbReference type="Pfam" id="PF08124"/>
    </source>
</evidence>